<dbReference type="GO" id="GO:0005634">
    <property type="term" value="C:nucleus"/>
    <property type="evidence" value="ECO:0007669"/>
    <property type="project" value="UniProtKB-SubCell"/>
</dbReference>
<dbReference type="CDD" id="cd18037">
    <property type="entry name" value="DEXSc_Pif1_like"/>
    <property type="match status" value="1"/>
</dbReference>
<comment type="caution">
    <text evidence="10">The sequence shown here is derived from an EMBL/GenBank/DDBJ whole genome shotgun (WGS) entry which is preliminary data.</text>
</comment>
<evidence type="ECO:0000256" key="5">
    <source>
        <dbReference type="ARBA" id="ARBA00023172"/>
    </source>
</evidence>
<keyword evidence="6" id="KW-0378">Hydrolase</keyword>
<comment type="similarity">
    <text evidence="6">Belongs to the helicase family. PIF1 subfamily.</text>
</comment>
<feature type="compositionally biased region" description="Polar residues" evidence="7">
    <location>
        <begin position="233"/>
        <end position="243"/>
    </location>
</feature>
<comment type="similarity">
    <text evidence="2">Belongs to the EDC3 family.</text>
</comment>
<dbReference type="SMART" id="SM01199">
    <property type="entry name" value="FDF"/>
    <property type="match status" value="1"/>
</dbReference>
<organism evidence="10 11">
    <name type="scientific">Lomentospora prolificans</name>
    <dbReference type="NCBI Taxonomy" id="41688"/>
    <lineage>
        <taxon>Eukaryota</taxon>
        <taxon>Fungi</taxon>
        <taxon>Dikarya</taxon>
        <taxon>Ascomycota</taxon>
        <taxon>Pezizomycotina</taxon>
        <taxon>Sordariomycetes</taxon>
        <taxon>Hypocreomycetidae</taxon>
        <taxon>Microascales</taxon>
        <taxon>Microascaceae</taxon>
        <taxon>Lomentospora</taxon>
    </lineage>
</organism>
<reference evidence="10 11" key="1">
    <citation type="journal article" date="2017" name="G3 (Bethesda)">
        <title>First Draft Genome Sequence of the Pathogenic Fungus Lomentospora prolificans (Formerly Scedosporium prolificans).</title>
        <authorList>
            <person name="Luo R."/>
            <person name="Zimin A."/>
            <person name="Workman R."/>
            <person name="Fan Y."/>
            <person name="Pertea G."/>
            <person name="Grossman N."/>
            <person name="Wear M.P."/>
            <person name="Jia B."/>
            <person name="Miller H."/>
            <person name="Casadevall A."/>
            <person name="Timp W."/>
            <person name="Zhang S.X."/>
            <person name="Salzberg S.L."/>
        </authorList>
    </citation>
    <scope>NUCLEOTIDE SEQUENCE [LARGE SCALE GENOMIC DNA]</scope>
    <source>
        <strain evidence="10 11">JHH-5317</strain>
    </source>
</reference>
<keyword evidence="6" id="KW-0067">ATP-binding</keyword>
<feature type="domain" description="YjeF N-terminal" evidence="8">
    <location>
        <begin position="1372"/>
        <end position="1638"/>
    </location>
</feature>
<dbReference type="CDD" id="cd18809">
    <property type="entry name" value="SF1_C_RecD"/>
    <property type="match status" value="1"/>
</dbReference>
<keyword evidence="6" id="KW-0347">Helicase</keyword>
<dbReference type="GO" id="GO:0006281">
    <property type="term" value="P:DNA repair"/>
    <property type="evidence" value="ECO:0007669"/>
    <property type="project" value="UniProtKB-UniRule"/>
</dbReference>
<evidence type="ECO:0000256" key="2">
    <source>
        <dbReference type="ARBA" id="ARBA00006610"/>
    </source>
</evidence>
<dbReference type="InterPro" id="IPR049163">
    <property type="entry name" value="Pif1-like_2B_dom"/>
</dbReference>
<evidence type="ECO:0000313" key="11">
    <source>
        <dbReference type="Proteomes" id="UP000233524"/>
    </source>
</evidence>
<feature type="compositionally biased region" description="Low complexity" evidence="7">
    <location>
        <begin position="36"/>
        <end position="47"/>
    </location>
</feature>
<dbReference type="GO" id="GO:0005739">
    <property type="term" value="C:mitochondrion"/>
    <property type="evidence" value="ECO:0007669"/>
    <property type="project" value="UniProtKB-SubCell"/>
</dbReference>
<comment type="catalytic activity">
    <reaction evidence="6">
        <text>ATP + H2O = ADP + phosphate + H(+)</text>
        <dbReference type="Rhea" id="RHEA:13065"/>
        <dbReference type="ChEBI" id="CHEBI:15377"/>
        <dbReference type="ChEBI" id="CHEBI:15378"/>
        <dbReference type="ChEBI" id="CHEBI:30616"/>
        <dbReference type="ChEBI" id="CHEBI:43474"/>
        <dbReference type="ChEBI" id="CHEBI:456216"/>
        <dbReference type="EC" id="5.6.2.3"/>
    </reaction>
</comment>
<dbReference type="GO" id="GO:0005524">
    <property type="term" value="F:ATP binding"/>
    <property type="evidence" value="ECO:0007669"/>
    <property type="project" value="UniProtKB-UniRule"/>
</dbReference>
<dbReference type="SMART" id="SM00382">
    <property type="entry name" value="AAA"/>
    <property type="match status" value="1"/>
</dbReference>
<dbReference type="PANTHER" id="PTHR13612:SF0">
    <property type="entry name" value="ENHANCER OF MRNA-DECAPPING PROTEIN 3"/>
    <property type="match status" value="1"/>
</dbReference>
<dbReference type="InterPro" id="IPR027417">
    <property type="entry name" value="P-loop_NTPase"/>
</dbReference>
<evidence type="ECO:0000313" key="10">
    <source>
        <dbReference type="EMBL" id="PKS10069.1"/>
    </source>
</evidence>
<evidence type="ECO:0000256" key="3">
    <source>
        <dbReference type="ARBA" id="ARBA00022490"/>
    </source>
</evidence>
<proteinExistence type="inferred from homology"/>
<dbReference type="InterPro" id="IPR010285">
    <property type="entry name" value="DNA_helicase_pif1-like_DEAD"/>
</dbReference>
<dbReference type="Pfam" id="PF05970">
    <property type="entry name" value="PIF1"/>
    <property type="match status" value="1"/>
</dbReference>
<dbReference type="GO" id="GO:0000932">
    <property type="term" value="C:P-body"/>
    <property type="evidence" value="ECO:0007669"/>
    <property type="project" value="UniProtKB-SubCell"/>
</dbReference>
<feature type="region of interest" description="Disordered" evidence="7">
    <location>
        <begin position="19"/>
        <end position="105"/>
    </location>
</feature>
<feature type="region of interest" description="Disordered" evidence="7">
    <location>
        <begin position="1221"/>
        <end position="1249"/>
    </location>
</feature>
<dbReference type="InParanoid" id="A0A2N3NCB3"/>
<protein>
    <recommendedName>
        <fullName evidence="6">ATP-dependent DNA helicase PIF1</fullName>
        <ecNumber evidence="6">5.6.2.3</ecNumber>
    </recommendedName>
    <alternativeName>
        <fullName evidence="6">DNA 5'-3' helicase PIF1</fullName>
    </alternativeName>
    <alternativeName>
        <fullName evidence="6">DNA repair and recombination helicase PIF1</fullName>
    </alternativeName>
</protein>
<dbReference type="PANTHER" id="PTHR13612">
    <property type="entry name" value="ENHANCER OF MRNA-DECAPPING PROTEIN 3"/>
    <property type="match status" value="1"/>
</dbReference>
<feature type="DNA-binding region" evidence="6">
    <location>
        <begin position="765"/>
        <end position="784"/>
    </location>
</feature>
<feature type="compositionally biased region" description="Basic and acidic residues" evidence="7">
    <location>
        <begin position="50"/>
        <end position="61"/>
    </location>
</feature>
<dbReference type="InterPro" id="IPR025762">
    <property type="entry name" value="DFDF"/>
</dbReference>
<dbReference type="InterPro" id="IPR004443">
    <property type="entry name" value="YjeF_N_dom"/>
</dbReference>
<evidence type="ECO:0000259" key="9">
    <source>
        <dbReference type="PROSITE" id="PS51512"/>
    </source>
</evidence>
<feature type="domain" description="DFDF" evidence="9">
    <location>
        <begin position="1189"/>
        <end position="1225"/>
    </location>
</feature>
<dbReference type="PROSITE" id="PS51512">
    <property type="entry name" value="DFDF"/>
    <property type="match status" value="1"/>
</dbReference>
<dbReference type="GO" id="GO:0016887">
    <property type="term" value="F:ATP hydrolysis activity"/>
    <property type="evidence" value="ECO:0007669"/>
    <property type="project" value="RHEA"/>
</dbReference>
<dbReference type="Proteomes" id="UP000233524">
    <property type="component" value="Unassembled WGS sequence"/>
</dbReference>
<keyword evidence="6" id="KW-0227">DNA damage</keyword>
<dbReference type="InterPro" id="IPR036652">
    <property type="entry name" value="YjeF_N_dom_sf"/>
</dbReference>
<dbReference type="Gene3D" id="3.40.50.300">
    <property type="entry name" value="P-loop containing nucleotide triphosphate hydrolases"/>
    <property type="match status" value="1"/>
</dbReference>
<feature type="binding site" evidence="6">
    <location>
        <begin position="383"/>
        <end position="390"/>
    </location>
    <ligand>
        <name>ATP</name>
        <dbReference type="ChEBI" id="CHEBI:30616"/>
    </ligand>
</feature>
<dbReference type="GO" id="GO:0003677">
    <property type="term" value="F:DNA binding"/>
    <property type="evidence" value="ECO:0007669"/>
    <property type="project" value="UniProtKB-KW"/>
</dbReference>
<dbReference type="GO" id="GO:0006310">
    <property type="term" value="P:DNA recombination"/>
    <property type="evidence" value="ECO:0007669"/>
    <property type="project" value="UniProtKB-UniRule"/>
</dbReference>
<evidence type="ECO:0000256" key="6">
    <source>
        <dbReference type="HAMAP-Rule" id="MF_03176"/>
    </source>
</evidence>
<dbReference type="GO" id="GO:0000723">
    <property type="term" value="P:telomere maintenance"/>
    <property type="evidence" value="ECO:0007669"/>
    <property type="project" value="InterPro"/>
</dbReference>
<evidence type="ECO:0000259" key="8">
    <source>
        <dbReference type="PROSITE" id="PS51385"/>
    </source>
</evidence>
<keyword evidence="6" id="KW-0547">Nucleotide-binding</keyword>
<feature type="region of interest" description="Disordered" evidence="7">
    <location>
        <begin position="1106"/>
        <end position="1156"/>
    </location>
</feature>
<sequence length="1670" mass="182678">MLRKGDRKYAAEEAIVSRTLHQQAKGNPRLAKSLFPSSSPQQPTPSQDGNIKDAFRKKDVTRPSQGPLFAALADPNRSKPLVAKSTNVQSNPPPRLQSVCTSSDDPFKDEVHGKAWNNENFSIAEDLEWFADNMNDDEFDDDIMCLPAAKVAPVQKPTASASVTPRKTNNTSPVHAKTGEPPVAQSKVPTVDNKVGTSITERLGNDKVLSSQGTAIPWSSSPDYHSLRRPEASNATDVLTANSSKRKLDNNASPTAAPKRRSLPFPSKSKLSGSGATADYPDCEASSTTPTAKGKSNLLEFTASAIKEQRKSHRLQRMNSTSTDTTSEASASSGTKGTKNLSRAEIQEITSSPKTLEPVFLSQEQRQILDLVTNKNQSVFFTGPAGTGKSVLMRAIIRELKKKWAKDPERLAVTASTGIGLGKEDVQSLVKKIRRNPKAKGRWLRTKCLIIDEISMVDGELFDKLCEIGRTIRNNGRPWGGIQLVITGDFFQLPPVPDGQTRTAKFAFDAATWSTSIPHTIGLTQVFRQRDPQFAQMLNEMRLGKISEDTVRAFRALARPLQFDDGIETTELFPTRLEVERSNQKRLQDLPGRSHRFEALDTGVPEIRDKLLQNMMAPKSMELKEGAQVMLIKNIDEQLVNGTIGKVKEFRTRAEWECGGLGETTEDGPIDLAQAVKKIKKFASADATKSSVEFPIVEFLCPDGSRRTLQCVYDEWKVELPNGEVQAKRSQLPLILAWALSIHKAQGQTLERVKVDLTRIFEKGQAYVALSRATNQQGLQVLKFDKSKVMAHPKVVGFYNRLYSAEQALGGNKPVVQPTIQGMLESKASPHLPPPVPAPTTKKSKSSAIDLTTDNIEFLETFGTEEYEDYGCLQRSHSTFSPSLEPFVAVFRPLWPGRQTGARDSVFNQPKGKRTGIMASEFIGLHMLVSLREPAGVQLKGTISDISISGGDSGERAIILSNVFVVGGEGQWYPRLEVRSENIVDLAEVPSEHQPPPATFTAPSVSGVSAPVYLQPTQAAQPVFGDPAILSVGLTKPSLTPQQSDGPRAASHASEWEPQPEVVVQSAISGLNITSNKTPELPTALDSLQIGSPTSVQAIAVELDGTAPEHPTQAAKKKRRERKKVSHKQTHVQGAAGHLDTSPAAAVPGNRGKGWRQTPILESTASFQPFTALKRNGAKGRKGAADNGWASEDVTEEMGEFDFEGSLAKFDKRTLFDQMRKQDQIDDSQRLVSHNRRPKPGTAGGKNLHYTENVLDMPSSLSKVVRADDFWNSEADDATHVEDRNPRAAQNTRRADSKVSVVRRSQSRKASATGPGQPLSRVNSAARQLSAGDGPKYQILQRPHTPKQQVHPPGLYLVPSDRRVEPVSALQMLNLENIAANEVGLTEEIMTENAGRGIAEVALKALTDPAIGIRMGTSGRSTPILNIASHATIIILAGNNKSGIRAIAAGRHLRSKGANVVICLVGIERERDLLEDIRQQIRIYRNFGGRIFNKQEFFEHLRKLTSGSSPVDVSLIIDALLGLTISFEELRTGDQASVYELMEWANRNEAFVLSIDVPTGIDPTSGKVNIIDGSRLFVKPRYVVAMGAPKRGLLEAISPDNEDGVLTAIPGPDGIVLTDEDPWKLYIADIGLGLGVWKKAGTKMRRGIDFDAQWVLEMRYQGDLDDEEDE</sequence>
<dbReference type="VEuPathDB" id="FungiDB:jhhlp_004694"/>
<comment type="cofactor">
    <cofactor evidence="6">
        <name>Mg(2+)</name>
        <dbReference type="ChEBI" id="CHEBI:18420"/>
    </cofactor>
</comment>
<dbReference type="InterPro" id="IPR048293">
    <property type="entry name" value="PIF1_RRM3_pfh1"/>
</dbReference>
<dbReference type="Pfam" id="PF09532">
    <property type="entry name" value="FDF"/>
    <property type="match status" value="1"/>
</dbReference>
<keyword evidence="6" id="KW-0238">DNA-binding</keyword>
<feature type="region of interest" description="Disordered" evidence="7">
    <location>
        <begin position="1277"/>
        <end position="1328"/>
    </location>
</feature>
<keyword evidence="3" id="KW-0963">Cytoplasm</keyword>
<comment type="subunit">
    <text evidence="6">Monomer.</text>
</comment>
<feature type="compositionally biased region" description="Polar residues" evidence="7">
    <location>
        <begin position="157"/>
        <end position="173"/>
    </location>
</feature>
<dbReference type="SUPFAM" id="SSF52540">
    <property type="entry name" value="P-loop containing nucleoside triphosphate hydrolases"/>
    <property type="match status" value="2"/>
</dbReference>
<keyword evidence="6" id="KW-0539">Nucleus</keyword>
<dbReference type="EMBL" id="NLAX01000010">
    <property type="protein sequence ID" value="PKS10069.1"/>
    <property type="molecule type" value="Genomic_DNA"/>
</dbReference>
<dbReference type="Gene3D" id="3.40.50.10260">
    <property type="entry name" value="YjeF N-terminal domain"/>
    <property type="match status" value="1"/>
</dbReference>
<dbReference type="PROSITE" id="PS51385">
    <property type="entry name" value="YJEF_N"/>
    <property type="match status" value="1"/>
</dbReference>
<evidence type="ECO:0000256" key="7">
    <source>
        <dbReference type="SAM" id="MobiDB-lite"/>
    </source>
</evidence>
<feature type="compositionally biased region" description="Low complexity" evidence="7">
    <location>
        <begin position="320"/>
        <end position="338"/>
    </location>
</feature>
<name>A0A2N3NCB3_9PEZI</name>
<evidence type="ECO:0000256" key="1">
    <source>
        <dbReference type="ARBA" id="ARBA00004201"/>
    </source>
</evidence>
<accession>A0A2N3NCB3</accession>
<feature type="region of interest" description="Disordered" evidence="7">
    <location>
        <begin position="156"/>
        <end position="342"/>
    </location>
</feature>
<comment type="subcellular location">
    <subcellularLocation>
        <location evidence="1">Cytoplasm</location>
        <location evidence="1">P-body</location>
    </subcellularLocation>
    <subcellularLocation>
        <location evidence="6">Nucleus</location>
    </subcellularLocation>
    <subcellularLocation>
        <location evidence="6">Mitochondrion</location>
    </subcellularLocation>
</comment>
<gene>
    <name evidence="6" type="primary">PIF1</name>
    <name evidence="10" type="ORF">jhhlp_004694</name>
</gene>
<dbReference type="OrthoDB" id="10030313at2759"/>
<feature type="compositionally biased region" description="Polar residues" evidence="7">
    <location>
        <begin position="208"/>
        <end position="223"/>
    </location>
</feature>
<keyword evidence="6" id="KW-0413">Isomerase</keyword>
<comment type="function">
    <text evidence="6">DNA-dependent ATPase and 5'-3' DNA helicase required for the maintenance of both mitochondrial and nuclear genome stability.</text>
</comment>
<dbReference type="GO" id="GO:0043139">
    <property type="term" value="F:5'-3' DNA helicase activity"/>
    <property type="evidence" value="ECO:0007669"/>
    <property type="project" value="UniProtKB-UniRule"/>
</dbReference>
<dbReference type="HAMAP" id="MF_03176">
    <property type="entry name" value="PIF1"/>
    <property type="match status" value="1"/>
</dbReference>
<feature type="region of interest" description="Disordered" evidence="7">
    <location>
        <begin position="826"/>
        <end position="847"/>
    </location>
</feature>
<dbReference type="SUPFAM" id="SSF64153">
    <property type="entry name" value="YjeF N-terminal domain-like"/>
    <property type="match status" value="1"/>
</dbReference>
<dbReference type="STRING" id="41688.A0A2N3NCB3"/>
<dbReference type="InterPro" id="IPR019050">
    <property type="entry name" value="FDF_dom"/>
</dbReference>
<dbReference type="EC" id="5.6.2.3" evidence="6"/>
<keyword evidence="11" id="KW-1185">Reference proteome</keyword>
<keyword evidence="4 6" id="KW-0496">Mitochondrion</keyword>
<dbReference type="FunFam" id="3.40.50.10260:FF:000007">
    <property type="entry name" value="YjeF N-terminal domain-like protein"/>
    <property type="match status" value="1"/>
</dbReference>
<keyword evidence="6" id="KW-0234">DNA repair</keyword>
<dbReference type="Pfam" id="PF03853">
    <property type="entry name" value="YjeF_N"/>
    <property type="match status" value="1"/>
</dbReference>
<evidence type="ECO:0000256" key="4">
    <source>
        <dbReference type="ARBA" id="ARBA00023128"/>
    </source>
</evidence>
<dbReference type="GO" id="GO:0003729">
    <property type="term" value="F:mRNA binding"/>
    <property type="evidence" value="ECO:0007669"/>
    <property type="project" value="TreeGrafter"/>
</dbReference>
<feature type="compositionally biased region" description="Low complexity" evidence="7">
    <location>
        <begin position="1298"/>
        <end position="1312"/>
    </location>
</feature>
<dbReference type="InterPro" id="IPR003593">
    <property type="entry name" value="AAA+_ATPase"/>
</dbReference>
<feature type="region of interest" description="Disordered" evidence="7">
    <location>
        <begin position="1036"/>
        <end position="1057"/>
    </location>
</feature>
<dbReference type="GO" id="GO:0031087">
    <property type="term" value="P:deadenylation-independent decapping of nuclear-transcribed mRNA"/>
    <property type="evidence" value="ECO:0007669"/>
    <property type="project" value="TreeGrafter"/>
</dbReference>
<feature type="compositionally biased region" description="Basic and acidic residues" evidence="7">
    <location>
        <begin position="1277"/>
        <end position="1286"/>
    </location>
</feature>
<dbReference type="GO" id="GO:0033962">
    <property type="term" value="P:P-body assembly"/>
    <property type="evidence" value="ECO:0007669"/>
    <property type="project" value="TreeGrafter"/>
</dbReference>
<feature type="compositionally biased region" description="Basic residues" evidence="7">
    <location>
        <begin position="1115"/>
        <end position="1130"/>
    </location>
</feature>
<keyword evidence="5 6" id="KW-0233">DNA recombination</keyword>
<dbReference type="Pfam" id="PF21530">
    <property type="entry name" value="Pif1_2B_dom"/>
    <property type="match status" value="1"/>
</dbReference>